<accession>A0A9P6N807</accession>
<dbReference type="OrthoDB" id="10689783at2759"/>
<organism evidence="2 3">
    <name type="scientific">Cronartium quercuum f. sp. fusiforme G11</name>
    <dbReference type="NCBI Taxonomy" id="708437"/>
    <lineage>
        <taxon>Eukaryota</taxon>
        <taxon>Fungi</taxon>
        <taxon>Dikarya</taxon>
        <taxon>Basidiomycota</taxon>
        <taxon>Pucciniomycotina</taxon>
        <taxon>Pucciniomycetes</taxon>
        <taxon>Pucciniales</taxon>
        <taxon>Coleosporiaceae</taxon>
        <taxon>Cronartium</taxon>
    </lineage>
</organism>
<sequence length="374" mass="43852">MSTKVLMQEGSKYLQHWMTPWQDVNLESIKLTEEKTRANKNTDWSDLGTVFKYLFRKDEKNPYIPYALIIYLLGQWSEWASTHEGLVPMSLDRNSFRTTSIQVCFQKTGETLGMELETLGKIYDSSVNSRNPRIQSRPSVVTEKSNQSTRSPASMELFKFLKNVGEKFFVVFSELDLQRKNFSKELEPTLVAKHLSQNKYPENIEDPSKDPRARKYLRMVSNAVRLVVDQIAPAFMGILVLLNGNKEKNPTLKNLLLHGWAFFQKHFSQWIDLNMKKKDPAGVYFFERQKFEGQFEFQSPRRTMQFYMKKNKMYSGYSFAWYLAELWYDSVFYEPFDQRSAVAFEARPLDDKILKNYFFEGSGVAGSQRISFHI</sequence>
<proteinExistence type="predicted"/>
<dbReference type="EMBL" id="MU167406">
    <property type="protein sequence ID" value="KAG0141028.1"/>
    <property type="molecule type" value="Genomic_DNA"/>
</dbReference>
<evidence type="ECO:0000313" key="2">
    <source>
        <dbReference type="EMBL" id="KAG0141028.1"/>
    </source>
</evidence>
<evidence type="ECO:0000313" key="3">
    <source>
        <dbReference type="Proteomes" id="UP000886653"/>
    </source>
</evidence>
<feature type="region of interest" description="Disordered" evidence="1">
    <location>
        <begin position="129"/>
        <end position="148"/>
    </location>
</feature>
<dbReference type="Proteomes" id="UP000886653">
    <property type="component" value="Unassembled WGS sequence"/>
</dbReference>
<gene>
    <name evidence="2" type="ORF">CROQUDRAFT_99316</name>
</gene>
<keyword evidence="3" id="KW-1185">Reference proteome</keyword>
<reference evidence="2" key="1">
    <citation type="submission" date="2013-11" db="EMBL/GenBank/DDBJ databases">
        <title>Genome sequence of the fusiform rust pathogen reveals effectors for host alternation and coevolution with pine.</title>
        <authorList>
            <consortium name="DOE Joint Genome Institute"/>
            <person name="Smith K."/>
            <person name="Pendleton A."/>
            <person name="Kubisiak T."/>
            <person name="Anderson C."/>
            <person name="Salamov A."/>
            <person name="Aerts A."/>
            <person name="Riley R."/>
            <person name="Clum A."/>
            <person name="Lindquist E."/>
            <person name="Ence D."/>
            <person name="Campbell M."/>
            <person name="Kronenberg Z."/>
            <person name="Feau N."/>
            <person name="Dhillon B."/>
            <person name="Hamelin R."/>
            <person name="Burleigh J."/>
            <person name="Smith J."/>
            <person name="Yandell M."/>
            <person name="Nelson C."/>
            <person name="Grigoriev I."/>
            <person name="Davis J."/>
        </authorList>
    </citation>
    <scope>NUCLEOTIDE SEQUENCE</scope>
    <source>
        <strain evidence="2">G11</strain>
    </source>
</reference>
<comment type="caution">
    <text evidence="2">The sequence shown here is derived from an EMBL/GenBank/DDBJ whole genome shotgun (WGS) entry which is preliminary data.</text>
</comment>
<dbReference type="AlphaFoldDB" id="A0A9P6N807"/>
<name>A0A9P6N807_9BASI</name>
<protein>
    <submittedName>
        <fullName evidence="2">Uncharacterized protein</fullName>
    </submittedName>
</protein>
<evidence type="ECO:0000256" key="1">
    <source>
        <dbReference type="SAM" id="MobiDB-lite"/>
    </source>
</evidence>